<keyword evidence="1" id="KW-1133">Transmembrane helix</keyword>
<dbReference type="AlphaFoldDB" id="A0A0E9SV87"/>
<proteinExistence type="predicted"/>
<reference evidence="2" key="2">
    <citation type="journal article" date="2015" name="Fish Shellfish Immunol.">
        <title>Early steps in the European eel (Anguilla anguilla)-Vibrio vulnificus interaction in the gills: Role of the RtxA13 toxin.</title>
        <authorList>
            <person name="Callol A."/>
            <person name="Pajuelo D."/>
            <person name="Ebbesson L."/>
            <person name="Teles M."/>
            <person name="MacKenzie S."/>
            <person name="Amaro C."/>
        </authorList>
    </citation>
    <scope>NUCLEOTIDE SEQUENCE</scope>
</reference>
<feature type="transmembrane region" description="Helical" evidence="1">
    <location>
        <begin position="49"/>
        <end position="68"/>
    </location>
</feature>
<evidence type="ECO:0000313" key="2">
    <source>
        <dbReference type="EMBL" id="JAH44448.1"/>
    </source>
</evidence>
<evidence type="ECO:0000256" key="1">
    <source>
        <dbReference type="SAM" id="Phobius"/>
    </source>
</evidence>
<keyword evidence="1" id="KW-0472">Membrane</keyword>
<accession>A0A0E9SV87</accession>
<protein>
    <submittedName>
        <fullName evidence="2">Uncharacterized protein</fullName>
    </submittedName>
</protein>
<dbReference type="EMBL" id="GBXM01064129">
    <property type="protein sequence ID" value="JAH44448.1"/>
    <property type="molecule type" value="Transcribed_RNA"/>
</dbReference>
<name>A0A0E9SV87_ANGAN</name>
<reference evidence="2" key="1">
    <citation type="submission" date="2014-11" db="EMBL/GenBank/DDBJ databases">
        <authorList>
            <person name="Amaro Gonzalez C."/>
        </authorList>
    </citation>
    <scope>NUCLEOTIDE SEQUENCE</scope>
</reference>
<keyword evidence="1" id="KW-0812">Transmembrane</keyword>
<sequence>MKQNLVVSVKDNGQPSLSTTCAVYLLISDNLAELPELKDTSYEENSSKLTSYLIIALVAVFHYFFLYVSSSSLWS</sequence>
<organism evidence="2">
    <name type="scientific">Anguilla anguilla</name>
    <name type="common">European freshwater eel</name>
    <name type="synonym">Muraena anguilla</name>
    <dbReference type="NCBI Taxonomy" id="7936"/>
    <lineage>
        <taxon>Eukaryota</taxon>
        <taxon>Metazoa</taxon>
        <taxon>Chordata</taxon>
        <taxon>Craniata</taxon>
        <taxon>Vertebrata</taxon>
        <taxon>Euteleostomi</taxon>
        <taxon>Actinopterygii</taxon>
        <taxon>Neopterygii</taxon>
        <taxon>Teleostei</taxon>
        <taxon>Anguilliformes</taxon>
        <taxon>Anguillidae</taxon>
        <taxon>Anguilla</taxon>
    </lineage>
</organism>